<reference evidence="2 3" key="1">
    <citation type="submission" date="2016-10" db="EMBL/GenBank/DDBJ databases">
        <title>Reductive evolution of mitochondrial metabolism and differential evolution of invasion-related proteins in Cryptosporidium.</title>
        <authorList>
            <person name="Liu S."/>
            <person name="Roellig D.M."/>
            <person name="Guo Y."/>
            <person name="Li N."/>
            <person name="Frace M.A."/>
            <person name="Tang K."/>
            <person name="Zhang L."/>
            <person name="Feng Y."/>
            <person name="Xiao L."/>
        </authorList>
    </citation>
    <scope>NUCLEOTIDE SEQUENCE [LARGE SCALE GENOMIC DNA]</scope>
    <source>
        <strain evidence="2">39726</strain>
    </source>
</reference>
<organism evidence="2 3">
    <name type="scientific">Cryptosporidium ubiquitum</name>
    <dbReference type="NCBI Taxonomy" id="857276"/>
    <lineage>
        <taxon>Eukaryota</taxon>
        <taxon>Sar</taxon>
        <taxon>Alveolata</taxon>
        <taxon>Apicomplexa</taxon>
        <taxon>Conoidasida</taxon>
        <taxon>Coccidia</taxon>
        <taxon>Eucoccidiorida</taxon>
        <taxon>Eimeriorina</taxon>
        <taxon>Cryptosporidiidae</taxon>
        <taxon>Cryptosporidium</taxon>
    </lineage>
</organism>
<evidence type="ECO:0000313" key="2">
    <source>
        <dbReference type="EMBL" id="OII70979.1"/>
    </source>
</evidence>
<dbReference type="InterPro" id="IPR002048">
    <property type="entry name" value="EF_hand_dom"/>
</dbReference>
<comment type="caution">
    <text evidence="2">The sequence shown here is derived from an EMBL/GenBank/DDBJ whole genome shotgun (WGS) entry which is preliminary data.</text>
</comment>
<keyword evidence="3" id="KW-1185">Reference proteome</keyword>
<dbReference type="InterPro" id="IPR011992">
    <property type="entry name" value="EF-hand-dom_pair"/>
</dbReference>
<protein>
    <recommendedName>
        <fullName evidence="1">EF-hand domain-containing protein</fullName>
    </recommendedName>
</protein>
<dbReference type="GO" id="GO:0005509">
    <property type="term" value="F:calcium ion binding"/>
    <property type="evidence" value="ECO:0007669"/>
    <property type="project" value="InterPro"/>
</dbReference>
<dbReference type="Proteomes" id="UP000186176">
    <property type="component" value="Unassembled WGS sequence"/>
</dbReference>
<accession>A0A1J4MBX4</accession>
<dbReference type="OrthoDB" id="270584at2759"/>
<proteinExistence type="predicted"/>
<evidence type="ECO:0000259" key="1">
    <source>
        <dbReference type="PROSITE" id="PS50222"/>
    </source>
</evidence>
<sequence length="148" mass="16710">MPVADIENCAKIFDCEKKNQFDAKLSHRILILAGFFVNENTVQEYMETNSKKSLTIEDLKSFAGKPKFGIPPTKESIKNMFDLLDVGKSGKVDLDLLKYGLTSIGTDTFSSSETEEFYKSLDINLSETKAISIDQMIENLMKMLSEFE</sequence>
<evidence type="ECO:0000313" key="3">
    <source>
        <dbReference type="Proteomes" id="UP000186176"/>
    </source>
</evidence>
<dbReference type="SUPFAM" id="SSF47473">
    <property type="entry name" value="EF-hand"/>
    <property type="match status" value="1"/>
</dbReference>
<feature type="domain" description="EF-hand" evidence="1">
    <location>
        <begin position="72"/>
        <end position="107"/>
    </location>
</feature>
<dbReference type="RefSeq" id="XP_028873076.1">
    <property type="nucleotide sequence ID" value="XM_029020290.1"/>
</dbReference>
<name>A0A1J4MBX4_9CRYT</name>
<gene>
    <name evidence="2" type="ORF">cubi_03277</name>
</gene>
<dbReference type="VEuPathDB" id="CryptoDB:cubi_03277"/>
<dbReference type="Gene3D" id="1.10.238.10">
    <property type="entry name" value="EF-hand"/>
    <property type="match status" value="1"/>
</dbReference>
<dbReference type="EMBL" id="LRBP01000032">
    <property type="protein sequence ID" value="OII70979.1"/>
    <property type="molecule type" value="Genomic_DNA"/>
</dbReference>
<dbReference type="AlphaFoldDB" id="A0A1J4MBX4"/>
<dbReference type="PROSITE" id="PS50222">
    <property type="entry name" value="EF_HAND_2"/>
    <property type="match status" value="1"/>
</dbReference>
<dbReference type="GeneID" id="39980069"/>